<evidence type="ECO:0000313" key="9">
    <source>
        <dbReference type="EMBL" id="VVC35501.1"/>
    </source>
</evidence>
<evidence type="ECO:0000256" key="1">
    <source>
        <dbReference type="ARBA" id="ARBA00004567"/>
    </source>
</evidence>
<evidence type="ECO:0000256" key="2">
    <source>
        <dbReference type="ARBA" id="ARBA00022448"/>
    </source>
</evidence>
<keyword evidence="10" id="KW-1185">Reference proteome</keyword>
<evidence type="ECO:0000256" key="3">
    <source>
        <dbReference type="ARBA" id="ARBA00022816"/>
    </source>
</evidence>
<dbReference type="GO" id="GO:0017056">
    <property type="term" value="F:structural constituent of nuclear pore"/>
    <property type="evidence" value="ECO:0007669"/>
    <property type="project" value="InterPro"/>
</dbReference>
<keyword evidence="3" id="KW-0509">mRNA transport</keyword>
<proteinExistence type="predicted"/>
<dbReference type="GO" id="GO:0000056">
    <property type="term" value="P:ribosomal small subunit export from nucleus"/>
    <property type="evidence" value="ECO:0007669"/>
    <property type="project" value="InterPro"/>
</dbReference>
<dbReference type="GO" id="GO:0000055">
    <property type="term" value="P:ribosomal large subunit export from nucleus"/>
    <property type="evidence" value="ECO:0007669"/>
    <property type="project" value="InterPro"/>
</dbReference>
<organism evidence="9 10">
    <name type="scientific">Cinara cedri</name>
    <dbReference type="NCBI Taxonomy" id="506608"/>
    <lineage>
        <taxon>Eukaryota</taxon>
        <taxon>Metazoa</taxon>
        <taxon>Ecdysozoa</taxon>
        <taxon>Arthropoda</taxon>
        <taxon>Hexapoda</taxon>
        <taxon>Insecta</taxon>
        <taxon>Pterygota</taxon>
        <taxon>Neoptera</taxon>
        <taxon>Paraneoptera</taxon>
        <taxon>Hemiptera</taxon>
        <taxon>Sternorrhyncha</taxon>
        <taxon>Aphidomorpha</taxon>
        <taxon>Aphidoidea</taxon>
        <taxon>Aphididae</taxon>
        <taxon>Lachninae</taxon>
        <taxon>Cinara</taxon>
    </lineage>
</organism>
<comment type="subcellular location">
    <subcellularLocation>
        <location evidence="1">Nucleus</location>
        <location evidence="1">Nuclear pore complex</location>
    </subcellularLocation>
</comment>
<dbReference type="GO" id="GO:0005643">
    <property type="term" value="C:nuclear pore"/>
    <property type="evidence" value="ECO:0007669"/>
    <property type="project" value="UniProtKB-SubCell"/>
</dbReference>
<keyword evidence="4" id="KW-0653">Protein transport</keyword>
<keyword evidence="6" id="KW-0906">Nuclear pore complex</keyword>
<evidence type="ECO:0000256" key="5">
    <source>
        <dbReference type="ARBA" id="ARBA00023010"/>
    </source>
</evidence>
<accession>A0A5E4MXQ5</accession>
<gene>
    <name evidence="9" type="ORF">CINCED_3A001719</name>
</gene>
<dbReference type="EMBL" id="CABPRJ010001426">
    <property type="protein sequence ID" value="VVC35501.1"/>
    <property type="molecule type" value="Genomic_DNA"/>
</dbReference>
<keyword evidence="7" id="KW-0539">Nucleus</keyword>
<dbReference type="InterPro" id="IPR037700">
    <property type="entry name" value="NUP88/NUP82"/>
</dbReference>
<keyword evidence="2" id="KW-0813">Transport</keyword>
<protein>
    <submittedName>
        <fullName evidence="9">Nucleoporin Nup88,Six-bladed beta-propeller, TolB-like</fullName>
    </submittedName>
</protein>
<dbReference type="PANTHER" id="PTHR13257">
    <property type="entry name" value="NUCLEOPORIN NUP84-RELATED"/>
    <property type="match status" value="1"/>
</dbReference>
<dbReference type="GO" id="GO:0006606">
    <property type="term" value="P:protein import into nucleus"/>
    <property type="evidence" value="ECO:0007669"/>
    <property type="project" value="TreeGrafter"/>
</dbReference>
<dbReference type="OrthoDB" id="341482at2759"/>
<feature type="coiled-coil region" evidence="8">
    <location>
        <begin position="535"/>
        <end position="590"/>
    </location>
</feature>
<dbReference type="Pfam" id="PF10168">
    <property type="entry name" value="Nup88"/>
    <property type="match status" value="1"/>
</dbReference>
<evidence type="ECO:0000256" key="6">
    <source>
        <dbReference type="ARBA" id="ARBA00023132"/>
    </source>
</evidence>
<keyword evidence="5" id="KW-0811">Translocation</keyword>
<evidence type="ECO:0000256" key="7">
    <source>
        <dbReference type="ARBA" id="ARBA00023242"/>
    </source>
</evidence>
<dbReference type="PANTHER" id="PTHR13257:SF0">
    <property type="entry name" value="NUCLEAR PORE COMPLEX PROTEIN NUP88"/>
    <property type="match status" value="1"/>
</dbReference>
<dbReference type="GO" id="GO:0006406">
    <property type="term" value="P:mRNA export from nucleus"/>
    <property type="evidence" value="ECO:0007669"/>
    <property type="project" value="TreeGrafter"/>
</dbReference>
<evidence type="ECO:0000256" key="8">
    <source>
        <dbReference type="SAM" id="Coils"/>
    </source>
</evidence>
<name>A0A5E4MXQ5_9HEMI</name>
<dbReference type="AlphaFoldDB" id="A0A5E4MXQ5"/>
<dbReference type="Proteomes" id="UP000325440">
    <property type="component" value="Unassembled WGS sequence"/>
</dbReference>
<sequence>MPCNTDMLNLNKLVAFQHLREILENNSANKHVRNLLAYKDKLLYLWNPEECCLYMILLTTAHEEKPLYQKFYPSSPPVFEVDEILINEPGTLCALVGSKGVSVMRFPNRLSKSVYDSVNSKSETVTCSTSHLQDKFFISKHLTDVKRVRWYPGSPEDNHVVVLTNDKNCLRLFKVDSQNGKLMSIWRLGPETSRMLASLGDTAVDFDFLPPVLIGERTESDPSITWPILVLQGNGEVLCLNTTVDDTMNIKSAKISGPLTMYPPADDNYSEDACSLLVLDTVPPSVVIASNFGELYNCLLLPETINKTDTYQPYKNQLEYSLHIIETVELELGLNVTDNNEYENLNTMQLKKDCFVSSKYWCLHNTGIHSVSIPLTELLDEFSKSSDNDKCLELANVQGQSVIEYYICTGLMNGDTKPIKGFAILDFPTDLLVTMLSNGEVVTQAIPDYSYNKLSISNKYINEDDHTEIDQVDDSDKSNTIDFSSFISELLHKNNSNKNTILKLGSDIPNNILIQMVLQTISTRQETLKNHKIVAEEIERRIQVLFKVKQRLLSEMQVLEKARQKLQADVESKAEKLDEINNKQEEFTKRASAVLLRLVTASPESITTKKKRELLNLYKSKIDLMNKRIEETREKWNIVQTESTSKNKQFYGQRSFRLNFEQELVIKGNLSEMGSTILDLEKKVRDLRSIVNSIAS</sequence>
<dbReference type="InterPro" id="IPR019321">
    <property type="entry name" value="Nucleoporin_Nup88"/>
</dbReference>
<keyword evidence="8" id="KW-0175">Coiled coil</keyword>
<evidence type="ECO:0000256" key="4">
    <source>
        <dbReference type="ARBA" id="ARBA00022927"/>
    </source>
</evidence>
<evidence type="ECO:0000313" key="10">
    <source>
        <dbReference type="Proteomes" id="UP000325440"/>
    </source>
</evidence>
<reference evidence="9 10" key="1">
    <citation type="submission" date="2019-08" db="EMBL/GenBank/DDBJ databases">
        <authorList>
            <person name="Alioto T."/>
            <person name="Alioto T."/>
            <person name="Gomez Garrido J."/>
        </authorList>
    </citation>
    <scope>NUCLEOTIDE SEQUENCE [LARGE SCALE GENOMIC DNA]</scope>
</reference>